<reference evidence="1 2" key="1">
    <citation type="submission" date="2020-04" db="EMBL/GenBank/DDBJ databases">
        <authorList>
            <person name="Zhang R."/>
            <person name="Schippers A."/>
        </authorList>
    </citation>
    <scope>NUCLEOTIDE SEQUENCE [LARGE SCALE GENOMIC DNA]</scope>
    <source>
        <strain evidence="1 2">DSM 109850</strain>
    </source>
</reference>
<dbReference type="InterPro" id="IPR053717">
    <property type="entry name" value="MerB_lyase_sf"/>
</dbReference>
<dbReference type="EMBL" id="JABBVZ010000009">
    <property type="protein sequence ID" value="NMP21553.1"/>
    <property type="molecule type" value="Genomic_DNA"/>
</dbReference>
<accession>A0A7Y0L1W6</accession>
<dbReference type="SUPFAM" id="SSF160387">
    <property type="entry name" value="NosL/MerB-like"/>
    <property type="match status" value="1"/>
</dbReference>
<evidence type="ECO:0000313" key="2">
    <source>
        <dbReference type="Proteomes" id="UP000533476"/>
    </source>
</evidence>
<evidence type="ECO:0000313" key="1">
    <source>
        <dbReference type="EMBL" id="NMP21553.1"/>
    </source>
</evidence>
<dbReference type="GO" id="GO:0018836">
    <property type="term" value="F:alkylmercury lyase activity"/>
    <property type="evidence" value="ECO:0007669"/>
    <property type="project" value="InterPro"/>
</dbReference>
<keyword evidence="2" id="KW-1185">Reference proteome</keyword>
<sequence>MDSRVLKAWEDWEHTRSADERAVTRTAFRRLLTGRAPTIADLACALGASDQAVTQTVHTMVDQGLATADGDYVTGVGGLSLVPAPHRLQWNGRRYWTWCALDAIGIPAALGGDARVDSRVAPDGTVVHLYFQDGAWTDSDATLGIRLAEPQVARPLCGGT</sequence>
<dbReference type="AlphaFoldDB" id="A0A7Y0L1W6"/>
<dbReference type="Gene3D" id="3.30.450.410">
    <property type="match status" value="1"/>
</dbReference>
<dbReference type="InterPro" id="IPR004927">
    <property type="entry name" value="MerB"/>
</dbReference>
<name>A0A7Y0L1W6_9FIRM</name>
<dbReference type="Pfam" id="PF03243">
    <property type="entry name" value="MerB"/>
    <property type="match status" value="1"/>
</dbReference>
<gene>
    <name evidence="1" type="ORF">HIJ39_04165</name>
</gene>
<dbReference type="Proteomes" id="UP000533476">
    <property type="component" value="Unassembled WGS sequence"/>
</dbReference>
<dbReference type="RefSeq" id="WP_169097016.1">
    <property type="nucleotide sequence ID" value="NZ_JABBVZ010000009.1"/>
</dbReference>
<comment type="caution">
    <text evidence="1">The sequence shown here is derived from an EMBL/GenBank/DDBJ whole genome shotgun (WGS) entry which is preliminary data.</text>
</comment>
<organism evidence="1 2">
    <name type="scientific">Sulfobacillus harzensis</name>
    <dbReference type="NCBI Taxonomy" id="2729629"/>
    <lineage>
        <taxon>Bacteria</taxon>
        <taxon>Bacillati</taxon>
        <taxon>Bacillota</taxon>
        <taxon>Clostridia</taxon>
        <taxon>Eubacteriales</taxon>
        <taxon>Clostridiales Family XVII. Incertae Sedis</taxon>
        <taxon>Sulfobacillus</taxon>
    </lineage>
</organism>
<proteinExistence type="predicted"/>
<protein>
    <submittedName>
        <fullName evidence="1">Uncharacterized protein</fullName>
    </submittedName>
</protein>